<dbReference type="STRING" id="656914.SAMN00017405_1157"/>
<dbReference type="PANTHER" id="PTHR37485:SF1">
    <property type="entry name" value="CELL DIVISION PROTEIN FTSB"/>
    <property type="match status" value="1"/>
</dbReference>
<protein>
    <submittedName>
        <fullName evidence="9">Septum formation initiator</fullName>
    </submittedName>
</protein>
<dbReference type="EMBL" id="FWWT01000013">
    <property type="protein sequence ID" value="SMB86405.1"/>
    <property type="molecule type" value="Genomic_DNA"/>
</dbReference>
<evidence type="ECO:0000313" key="9">
    <source>
        <dbReference type="EMBL" id="SMB86405.1"/>
    </source>
</evidence>
<organism evidence="9 10">
    <name type="scientific">Desulfonispora thiosulfatigenes DSM 11270</name>
    <dbReference type="NCBI Taxonomy" id="656914"/>
    <lineage>
        <taxon>Bacteria</taxon>
        <taxon>Bacillati</taxon>
        <taxon>Bacillota</taxon>
        <taxon>Clostridia</taxon>
        <taxon>Eubacteriales</taxon>
        <taxon>Peptococcaceae</taxon>
        <taxon>Desulfonispora</taxon>
    </lineage>
</organism>
<gene>
    <name evidence="9" type="ORF">SAMN00017405_1157</name>
</gene>
<keyword evidence="5 8" id="KW-0472">Membrane</keyword>
<dbReference type="InterPro" id="IPR007060">
    <property type="entry name" value="FtsL/DivIC"/>
</dbReference>
<evidence type="ECO:0000256" key="4">
    <source>
        <dbReference type="ARBA" id="ARBA00022989"/>
    </source>
</evidence>
<keyword evidence="2" id="KW-0132">Cell division</keyword>
<dbReference type="GO" id="GO:0030428">
    <property type="term" value="C:cell septum"/>
    <property type="evidence" value="ECO:0007669"/>
    <property type="project" value="TreeGrafter"/>
</dbReference>
<dbReference type="OrthoDB" id="9815382at2"/>
<proteinExistence type="predicted"/>
<keyword evidence="6" id="KW-0131">Cell cycle</keyword>
<reference evidence="9 10" key="1">
    <citation type="submission" date="2017-04" db="EMBL/GenBank/DDBJ databases">
        <authorList>
            <person name="Afonso C.L."/>
            <person name="Miller P.J."/>
            <person name="Scott M.A."/>
            <person name="Spackman E."/>
            <person name="Goraichik I."/>
            <person name="Dimitrov K.M."/>
            <person name="Suarez D.L."/>
            <person name="Swayne D.E."/>
        </authorList>
    </citation>
    <scope>NUCLEOTIDE SEQUENCE [LARGE SCALE GENOMIC DNA]</scope>
    <source>
        <strain evidence="9 10">DSM 11270</strain>
    </source>
</reference>
<dbReference type="GO" id="GO:0043093">
    <property type="term" value="P:FtsZ-dependent cytokinesis"/>
    <property type="evidence" value="ECO:0007669"/>
    <property type="project" value="TreeGrafter"/>
</dbReference>
<accession>A0A1W1UZ74</accession>
<evidence type="ECO:0000256" key="7">
    <source>
        <dbReference type="SAM" id="Coils"/>
    </source>
</evidence>
<name>A0A1W1UZ74_DESTI</name>
<dbReference type="InterPro" id="IPR023081">
    <property type="entry name" value="Cell_div_FtsB"/>
</dbReference>
<dbReference type="PANTHER" id="PTHR37485">
    <property type="entry name" value="CELL DIVISION PROTEIN FTSB"/>
    <property type="match status" value="1"/>
</dbReference>
<sequence>MALSARKPQNFKDNRKVNNKETKRFQGLVKIVFIIFLLYLIISFILGIFKAYSLKKDIASLRNEVESLQKVNYQLQKEVEYIKSPEAIEKLAREKLGLVKPGEIVVMPSKEARE</sequence>
<evidence type="ECO:0000256" key="3">
    <source>
        <dbReference type="ARBA" id="ARBA00022692"/>
    </source>
</evidence>
<evidence type="ECO:0000313" key="10">
    <source>
        <dbReference type="Proteomes" id="UP000192731"/>
    </source>
</evidence>
<dbReference type="AlphaFoldDB" id="A0A1W1UZ74"/>
<feature type="transmembrane region" description="Helical" evidence="8">
    <location>
        <begin position="31"/>
        <end position="52"/>
    </location>
</feature>
<feature type="coiled-coil region" evidence="7">
    <location>
        <begin position="51"/>
        <end position="78"/>
    </location>
</feature>
<keyword evidence="4 8" id="KW-1133">Transmembrane helix</keyword>
<keyword evidence="7" id="KW-0175">Coiled coil</keyword>
<dbReference type="Pfam" id="PF04977">
    <property type="entry name" value="DivIC"/>
    <property type="match status" value="1"/>
</dbReference>
<dbReference type="Proteomes" id="UP000192731">
    <property type="component" value="Unassembled WGS sequence"/>
</dbReference>
<keyword evidence="1" id="KW-1003">Cell membrane</keyword>
<evidence type="ECO:0000256" key="1">
    <source>
        <dbReference type="ARBA" id="ARBA00022475"/>
    </source>
</evidence>
<dbReference type="RefSeq" id="WP_159446261.1">
    <property type="nucleotide sequence ID" value="NZ_FWWT01000013.1"/>
</dbReference>
<evidence type="ECO:0000256" key="8">
    <source>
        <dbReference type="SAM" id="Phobius"/>
    </source>
</evidence>
<evidence type="ECO:0000256" key="5">
    <source>
        <dbReference type="ARBA" id="ARBA00023136"/>
    </source>
</evidence>
<keyword evidence="10" id="KW-1185">Reference proteome</keyword>
<evidence type="ECO:0000256" key="2">
    <source>
        <dbReference type="ARBA" id="ARBA00022618"/>
    </source>
</evidence>
<evidence type="ECO:0000256" key="6">
    <source>
        <dbReference type="ARBA" id="ARBA00023306"/>
    </source>
</evidence>
<keyword evidence="3 8" id="KW-0812">Transmembrane</keyword>